<feature type="transmembrane region" description="Helical" evidence="2">
    <location>
        <begin position="65"/>
        <end position="86"/>
    </location>
</feature>
<feature type="transmembrane region" description="Helical" evidence="2">
    <location>
        <begin position="21"/>
        <end position="45"/>
    </location>
</feature>
<dbReference type="OrthoDB" id="3694897at2"/>
<reference evidence="3 4" key="1">
    <citation type="submission" date="2017-08" db="EMBL/GenBank/DDBJ databases">
        <title>The complete genome sequence of moderately halophilic actinomycete Actinopolyspora erythraea YIM 90600, the producer of novel erythromycin, novel actinopolysporins A-C and tubercidin.</title>
        <authorList>
            <person name="Yin M."/>
            <person name="Tang S."/>
        </authorList>
    </citation>
    <scope>NUCLEOTIDE SEQUENCE [LARGE SCALE GENOMIC DNA]</scope>
    <source>
        <strain evidence="3 4">YIM 90600</strain>
    </source>
</reference>
<evidence type="ECO:0000256" key="2">
    <source>
        <dbReference type="SAM" id="Phobius"/>
    </source>
</evidence>
<evidence type="ECO:0000313" key="3">
    <source>
        <dbReference type="EMBL" id="ASU80310.1"/>
    </source>
</evidence>
<sequence>MHDSRSEETDSGTRSRRLHQPWRLVVAGAEVLVAALLIALAFPAWENSVVRIELPEAAGGAVVSRMLGSWVTLSVLAVTFGGLLLIDASRQLVLGVRAGRSGGRSRRDSGATTSEPTSGSE</sequence>
<feature type="region of interest" description="Disordered" evidence="1">
    <location>
        <begin position="99"/>
        <end position="121"/>
    </location>
</feature>
<keyword evidence="2" id="KW-0812">Transmembrane</keyword>
<keyword evidence="2" id="KW-1133">Transmembrane helix</keyword>
<gene>
    <name evidence="3" type="ORF">CDG81_20845</name>
</gene>
<organism evidence="3 4">
    <name type="scientific">Actinopolyspora erythraea</name>
    <dbReference type="NCBI Taxonomy" id="414996"/>
    <lineage>
        <taxon>Bacteria</taxon>
        <taxon>Bacillati</taxon>
        <taxon>Actinomycetota</taxon>
        <taxon>Actinomycetes</taxon>
        <taxon>Actinopolysporales</taxon>
        <taxon>Actinopolysporaceae</taxon>
        <taxon>Actinopolyspora</taxon>
    </lineage>
</organism>
<proteinExistence type="predicted"/>
<dbReference type="KEGG" id="aey:CDG81_20845"/>
<dbReference type="Proteomes" id="UP000215043">
    <property type="component" value="Chromosome"/>
</dbReference>
<name>A0A223RWR0_9ACTN</name>
<protein>
    <submittedName>
        <fullName evidence="3">Uncharacterized protein</fullName>
    </submittedName>
</protein>
<keyword evidence="2" id="KW-0472">Membrane</keyword>
<accession>A0A223RWR0</accession>
<dbReference type="RefSeq" id="WP_084133810.1">
    <property type="nucleotide sequence ID" value="NZ_CP022752.1"/>
</dbReference>
<dbReference type="EMBL" id="CP022752">
    <property type="protein sequence ID" value="ASU80310.1"/>
    <property type="molecule type" value="Genomic_DNA"/>
</dbReference>
<evidence type="ECO:0000256" key="1">
    <source>
        <dbReference type="SAM" id="MobiDB-lite"/>
    </source>
</evidence>
<evidence type="ECO:0000313" key="4">
    <source>
        <dbReference type="Proteomes" id="UP000215043"/>
    </source>
</evidence>
<dbReference type="AlphaFoldDB" id="A0A223RWR0"/>